<sequence length="173" mass="20177">MRIKFNDIIKALDGKQRKFPESRTRSNSTATSFRAISRTSTGRFTIKKKPELIDICISQNLKSTGTVRELRARLSKFFKGNIELDDIRETLTEREKQAVINISVEHRIKTEGIELEENSEEENDYYNLKTKEEVEKSKQLYENINTKAQDITNKIEKIINNVENQYINNSDNT</sequence>
<protein>
    <submittedName>
        <fullName evidence="2">Uncharacterized protein</fullName>
    </submittedName>
</protein>
<keyword evidence="3" id="KW-1185">Reference proteome</keyword>
<dbReference type="EMBL" id="VUJU01016636">
    <property type="protein sequence ID" value="KAF0688171.1"/>
    <property type="molecule type" value="Genomic_DNA"/>
</dbReference>
<dbReference type="AlphaFoldDB" id="A0A6G0VII6"/>
<organism evidence="2 3">
    <name type="scientific">Aphis craccivora</name>
    <name type="common">Cowpea aphid</name>
    <dbReference type="NCBI Taxonomy" id="307492"/>
    <lineage>
        <taxon>Eukaryota</taxon>
        <taxon>Metazoa</taxon>
        <taxon>Ecdysozoa</taxon>
        <taxon>Arthropoda</taxon>
        <taxon>Hexapoda</taxon>
        <taxon>Insecta</taxon>
        <taxon>Pterygota</taxon>
        <taxon>Neoptera</taxon>
        <taxon>Paraneoptera</taxon>
        <taxon>Hemiptera</taxon>
        <taxon>Sternorrhyncha</taxon>
        <taxon>Aphidomorpha</taxon>
        <taxon>Aphidoidea</taxon>
        <taxon>Aphididae</taxon>
        <taxon>Aphidini</taxon>
        <taxon>Aphis</taxon>
        <taxon>Aphis</taxon>
    </lineage>
</organism>
<accession>A0A6G0VII6</accession>
<evidence type="ECO:0000313" key="2">
    <source>
        <dbReference type="EMBL" id="KAF0688171.1"/>
    </source>
</evidence>
<proteinExistence type="predicted"/>
<dbReference type="Proteomes" id="UP000478052">
    <property type="component" value="Unassembled WGS sequence"/>
</dbReference>
<keyword evidence="1" id="KW-0175">Coiled coil</keyword>
<name>A0A6G0VII6_APHCR</name>
<evidence type="ECO:0000313" key="3">
    <source>
        <dbReference type="Proteomes" id="UP000478052"/>
    </source>
</evidence>
<reference evidence="2 3" key="1">
    <citation type="submission" date="2019-08" db="EMBL/GenBank/DDBJ databases">
        <title>Whole genome of Aphis craccivora.</title>
        <authorList>
            <person name="Voronova N.V."/>
            <person name="Shulinski R.S."/>
            <person name="Bandarenka Y.V."/>
            <person name="Zhorov D.G."/>
            <person name="Warner D."/>
        </authorList>
    </citation>
    <scope>NUCLEOTIDE SEQUENCE [LARGE SCALE GENOMIC DNA]</scope>
    <source>
        <strain evidence="2">180601</strain>
        <tissue evidence="2">Whole Body</tissue>
    </source>
</reference>
<evidence type="ECO:0000256" key="1">
    <source>
        <dbReference type="SAM" id="Coils"/>
    </source>
</evidence>
<dbReference type="OrthoDB" id="6644349at2759"/>
<comment type="caution">
    <text evidence="2">The sequence shown here is derived from an EMBL/GenBank/DDBJ whole genome shotgun (WGS) entry which is preliminary data.</text>
</comment>
<feature type="coiled-coil region" evidence="1">
    <location>
        <begin position="134"/>
        <end position="161"/>
    </location>
</feature>
<gene>
    <name evidence="2" type="ORF">FWK35_00036894</name>
</gene>